<sequence>MRLPSGFFNLQTVPVQLCILWIVSNDTIRVYWVEQHVEIIQRRLIKKMPESFIRRFIMHSRSKTGAAYLAALSYAAILGFSFLFVKLTVTEASPLDVIAHRFALSFIALTVPVVLGWIKINITRRDILRILPLALLSPLVYFPLQAFGLMSTSSSEGGIIQATVPIFTLLLASYFIKERTTVVQKLSLLLSVAGVIFIFVMKSGAPMASNSFGGILLLVLSAVCLSGYNVLARPLTQKYSPMELTYVTSILGCIVFNLVALGYHAIDGSMSAYTAPLVKPDYWMALAYLGILSTLVTSLLSSFALKWIEASKMSVIGNLSTLISMMAGAYILKEQLAYYHIIGAVIIIIGVLGTNFGGRRSLEPRKASAAKLQKVD</sequence>
<evidence type="ECO:0000313" key="10">
    <source>
        <dbReference type="Proteomes" id="UP000005876"/>
    </source>
</evidence>
<evidence type="ECO:0000259" key="8">
    <source>
        <dbReference type="Pfam" id="PF00892"/>
    </source>
</evidence>
<evidence type="ECO:0000256" key="2">
    <source>
        <dbReference type="ARBA" id="ARBA00007362"/>
    </source>
</evidence>
<keyword evidence="5 7" id="KW-1133">Transmembrane helix</keyword>
<feature type="transmembrane region" description="Helical" evidence="7">
    <location>
        <begin position="315"/>
        <end position="332"/>
    </location>
</feature>
<feature type="domain" description="EamA" evidence="8">
    <location>
        <begin position="67"/>
        <end position="199"/>
    </location>
</feature>
<feature type="transmembrane region" description="Helical" evidence="7">
    <location>
        <begin position="158"/>
        <end position="176"/>
    </location>
</feature>
<reference key="2">
    <citation type="submission" date="2011-11" db="EMBL/GenBank/DDBJ databases">
        <authorList>
            <person name="Shin S.H."/>
            <person name="Kim S."/>
            <person name="Kim J.Y."/>
        </authorList>
    </citation>
    <scope>NUCLEOTIDE SEQUENCE</scope>
    <source>
        <strain>HPL-003</strain>
    </source>
</reference>
<feature type="transmembrane region" description="Helical" evidence="7">
    <location>
        <begin position="188"/>
        <end position="205"/>
    </location>
</feature>
<feature type="domain" description="EamA" evidence="8">
    <location>
        <begin position="214"/>
        <end position="355"/>
    </location>
</feature>
<feature type="transmembrane region" description="Helical" evidence="7">
    <location>
        <begin position="244"/>
        <end position="266"/>
    </location>
</feature>
<keyword evidence="6 7" id="KW-0472">Membrane</keyword>
<feature type="transmembrane region" description="Helical" evidence="7">
    <location>
        <begin position="130"/>
        <end position="152"/>
    </location>
</feature>
<dbReference type="PANTHER" id="PTHR32322">
    <property type="entry name" value="INNER MEMBRANE TRANSPORTER"/>
    <property type="match status" value="1"/>
</dbReference>
<evidence type="ECO:0000256" key="5">
    <source>
        <dbReference type="ARBA" id="ARBA00022989"/>
    </source>
</evidence>
<dbReference type="AlphaFoldDB" id="G7W062"/>
<dbReference type="EMBL" id="CP003107">
    <property type="protein sequence ID" value="AET59080.1"/>
    <property type="molecule type" value="Genomic_DNA"/>
</dbReference>
<feature type="transmembrane region" description="Helical" evidence="7">
    <location>
        <begin position="65"/>
        <end position="85"/>
    </location>
</feature>
<proteinExistence type="inferred from homology"/>
<evidence type="ECO:0000256" key="4">
    <source>
        <dbReference type="ARBA" id="ARBA00022692"/>
    </source>
</evidence>
<reference evidence="9 10" key="3">
    <citation type="journal article" date="2012" name="J. Bacteriol.">
        <title>Genome Sequence of Paenibacillus terrae HPL-003, a Xylanase-Producing Bacterium Isolated from Soil Found in Forest Residue.</title>
        <authorList>
            <person name="Shin S.H."/>
            <person name="Kim S."/>
            <person name="Kim J.Y."/>
            <person name="Song H.Y."/>
            <person name="Cho S.J."/>
            <person name="Kim D.R."/>
            <person name="Lee K.I."/>
            <person name="Lim H.K."/>
            <person name="Park N.J."/>
            <person name="Hwang I.T."/>
            <person name="Yang K.S."/>
        </authorList>
    </citation>
    <scope>NUCLEOTIDE SEQUENCE [LARGE SCALE GENOMIC DNA]</scope>
    <source>
        <strain evidence="9 10">HPL-003</strain>
    </source>
</reference>
<feature type="transmembrane region" description="Helical" evidence="7">
    <location>
        <begin position="97"/>
        <end position="118"/>
    </location>
</feature>
<dbReference type="KEGG" id="pta:HPL003_11615"/>
<evidence type="ECO:0000256" key="3">
    <source>
        <dbReference type="ARBA" id="ARBA00022475"/>
    </source>
</evidence>
<dbReference type="eggNOG" id="COG0697">
    <property type="taxonomic scope" value="Bacteria"/>
</dbReference>
<dbReference type="STRING" id="985665.HPL003_11615"/>
<organism evidence="9 10">
    <name type="scientific">Paenibacillus terrae (strain HPL-003)</name>
    <dbReference type="NCBI Taxonomy" id="985665"/>
    <lineage>
        <taxon>Bacteria</taxon>
        <taxon>Bacillati</taxon>
        <taxon>Bacillota</taxon>
        <taxon>Bacilli</taxon>
        <taxon>Bacillales</taxon>
        <taxon>Paenibacillaceae</taxon>
        <taxon>Paenibacillus</taxon>
    </lineage>
</organism>
<feature type="transmembrane region" description="Helical" evidence="7">
    <location>
        <begin position="286"/>
        <end position="308"/>
    </location>
</feature>
<keyword evidence="3" id="KW-1003">Cell membrane</keyword>
<dbReference type="InterPro" id="IPR037185">
    <property type="entry name" value="EmrE-like"/>
</dbReference>
<dbReference type="Gene3D" id="1.10.3730.20">
    <property type="match status" value="1"/>
</dbReference>
<dbReference type="HOGENOM" id="CLU_033863_4_0_9"/>
<reference evidence="10" key="1">
    <citation type="submission" date="2011-11" db="EMBL/GenBank/DDBJ databases">
        <title>Complete sequence of Paenibacillus terrae HPL-003.</title>
        <authorList>
            <person name="Shin S.H."/>
            <person name="Kim S."/>
            <person name="Kim J.Y."/>
        </authorList>
    </citation>
    <scope>NUCLEOTIDE SEQUENCE [LARGE SCALE GENOMIC DNA]</scope>
    <source>
        <strain evidence="10">HPL-003</strain>
    </source>
</reference>
<evidence type="ECO:0000256" key="7">
    <source>
        <dbReference type="SAM" id="Phobius"/>
    </source>
</evidence>
<comment type="similarity">
    <text evidence="2">Belongs to the EamA transporter family.</text>
</comment>
<feature type="transmembrane region" description="Helical" evidence="7">
    <location>
        <begin position="211"/>
        <end position="232"/>
    </location>
</feature>
<evidence type="ECO:0000256" key="6">
    <source>
        <dbReference type="ARBA" id="ARBA00023136"/>
    </source>
</evidence>
<evidence type="ECO:0000256" key="1">
    <source>
        <dbReference type="ARBA" id="ARBA00004651"/>
    </source>
</evidence>
<evidence type="ECO:0000313" key="9">
    <source>
        <dbReference type="EMBL" id="AET59080.1"/>
    </source>
</evidence>
<keyword evidence="4 7" id="KW-0812">Transmembrane</keyword>
<feature type="transmembrane region" description="Helical" evidence="7">
    <location>
        <begin position="338"/>
        <end position="358"/>
    </location>
</feature>
<gene>
    <name evidence="9" type="ordered locus">HPL003_11615</name>
</gene>
<dbReference type="GO" id="GO:0005886">
    <property type="term" value="C:plasma membrane"/>
    <property type="evidence" value="ECO:0007669"/>
    <property type="project" value="UniProtKB-SubCell"/>
</dbReference>
<dbReference type="SUPFAM" id="SSF103481">
    <property type="entry name" value="Multidrug resistance efflux transporter EmrE"/>
    <property type="match status" value="2"/>
</dbReference>
<name>G7W062_PAETH</name>
<dbReference type="InterPro" id="IPR050638">
    <property type="entry name" value="AA-Vitamin_Transporters"/>
</dbReference>
<dbReference type="Pfam" id="PF00892">
    <property type="entry name" value="EamA"/>
    <property type="match status" value="2"/>
</dbReference>
<accession>G7W062</accession>
<dbReference type="InterPro" id="IPR000620">
    <property type="entry name" value="EamA_dom"/>
</dbReference>
<dbReference type="Proteomes" id="UP000005876">
    <property type="component" value="Chromosome"/>
</dbReference>
<comment type="subcellular location">
    <subcellularLocation>
        <location evidence="1">Cell membrane</location>
        <topology evidence="1">Multi-pass membrane protein</topology>
    </subcellularLocation>
</comment>
<dbReference type="PANTHER" id="PTHR32322:SF18">
    <property type="entry name" value="S-ADENOSYLMETHIONINE_S-ADENOSYLHOMOCYSTEINE TRANSPORTER"/>
    <property type="match status" value="1"/>
</dbReference>
<protein>
    <submittedName>
        <fullName evidence="9">Transport protein</fullName>
    </submittedName>
</protein>